<feature type="signal peptide" evidence="1">
    <location>
        <begin position="1"/>
        <end position="19"/>
    </location>
</feature>
<organism evidence="2 3">
    <name type="scientific">Aphanocapsa feldmannii 277cV</name>
    <dbReference type="NCBI Taxonomy" id="2507553"/>
    <lineage>
        <taxon>Bacteria</taxon>
        <taxon>Bacillati</taxon>
        <taxon>Cyanobacteriota</taxon>
        <taxon>Cyanophyceae</taxon>
        <taxon>Oscillatoriophycideae</taxon>
        <taxon>Chroococcales</taxon>
        <taxon>Microcystaceae</taxon>
        <taxon>Aphanocapsa</taxon>
    </lineage>
</organism>
<proteinExistence type="predicted"/>
<dbReference type="AlphaFoldDB" id="A0A524RL32"/>
<evidence type="ECO:0000256" key="1">
    <source>
        <dbReference type="SAM" id="SignalP"/>
    </source>
</evidence>
<evidence type="ECO:0000313" key="2">
    <source>
        <dbReference type="EMBL" id="TGG90580.1"/>
    </source>
</evidence>
<sequence length="118" mass="12642">MALLLCLGLLMVPALPANGAEVLQVRSSTLLQIGDRNRSYSVRLGCRRDSDPDPDAALAWLRGQLPRGTRVNLLPLDNDQGTLVARVRRLDDGLDLSVGLAQAGLIEWDDACGAPPCP</sequence>
<gene>
    <name evidence="2" type="ORF">ERJ67_10530</name>
</gene>
<evidence type="ECO:0000313" key="3">
    <source>
        <dbReference type="Proteomes" id="UP000317990"/>
    </source>
</evidence>
<protein>
    <recommendedName>
        <fullName evidence="4">Nuclease</fullName>
    </recommendedName>
</protein>
<name>A0A524RL32_9CHRO</name>
<accession>A0A524RL32</accession>
<dbReference type="Proteomes" id="UP000317990">
    <property type="component" value="Unassembled WGS sequence"/>
</dbReference>
<reference evidence="2 3" key="1">
    <citation type="journal article" date="2019" name="mSystems">
        <title>Life at home and on the roam: Genomic adaptions reflect the dual lifestyle of an intracellular, facultative symbiont.</title>
        <authorList>
            <person name="Burgsdorf I."/>
        </authorList>
    </citation>
    <scope>NUCLEOTIDE SEQUENCE [LARGE SCALE GENOMIC DNA]</scope>
    <source>
        <strain evidence="2">277cV</strain>
    </source>
</reference>
<comment type="caution">
    <text evidence="2">The sequence shown here is derived from an EMBL/GenBank/DDBJ whole genome shotgun (WGS) entry which is preliminary data.</text>
</comment>
<dbReference type="EMBL" id="SRMO01000087">
    <property type="protein sequence ID" value="TGG90580.1"/>
    <property type="molecule type" value="Genomic_DNA"/>
</dbReference>
<feature type="chain" id="PRO_5022217355" description="Nuclease" evidence="1">
    <location>
        <begin position="20"/>
        <end position="118"/>
    </location>
</feature>
<keyword evidence="1" id="KW-0732">Signal</keyword>
<evidence type="ECO:0008006" key="4">
    <source>
        <dbReference type="Google" id="ProtNLM"/>
    </source>
</evidence>